<dbReference type="Proteomes" id="UP000182649">
    <property type="component" value="Unassembled WGS sequence"/>
</dbReference>
<evidence type="ECO:0000259" key="5">
    <source>
        <dbReference type="PROSITE" id="PS50850"/>
    </source>
</evidence>
<keyword evidence="1 4" id="KW-0812">Transmembrane</keyword>
<feature type="transmembrane region" description="Helical" evidence="4">
    <location>
        <begin position="315"/>
        <end position="334"/>
    </location>
</feature>
<reference evidence="6 7" key="1">
    <citation type="submission" date="2016-10" db="EMBL/GenBank/DDBJ databases">
        <authorList>
            <person name="de Groot N.N."/>
        </authorList>
    </citation>
    <scope>NUCLEOTIDE SEQUENCE [LARGE SCALE GENOMIC DNA]</scope>
    <source>
        <strain evidence="6 7">Nl14</strain>
    </source>
</reference>
<proteinExistence type="predicted"/>
<feature type="transmembrane region" description="Helical" evidence="4">
    <location>
        <begin position="197"/>
        <end position="219"/>
    </location>
</feature>
<dbReference type="Gene3D" id="1.20.1250.20">
    <property type="entry name" value="MFS general substrate transporter like domains"/>
    <property type="match status" value="1"/>
</dbReference>
<dbReference type="SUPFAM" id="SSF103473">
    <property type="entry name" value="MFS general substrate transporter"/>
    <property type="match status" value="1"/>
</dbReference>
<accession>A0A1I7H5S8</accession>
<dbReference type="PANTHER" id="PTHR23520">
    <property type="entry name" value="TRANSPORTER, PUTATIVE (AFU_ORTHOLOGUE AFUA_3G04000)-RELATED"/>
    <property type="match status" value="1"/>
</dbReference>
<dbReference type="InterPro" id="IPR020846">
    <property type="entry name" value="MFS_dom"/>
</dbReference>
<feature type="transmembrane region" description="Helical" evidence="4">
    <location>
        <begin position="173"/>
        <end position="191"/>
    </location>
</feature>
<dbReference type="InterPro" id="IPR036259">
    <property type="entry name" value="MFS_trans_sf"/>
</dbReference>
<evidence type="ECO:0000256" key="4">
    <source>
        <dbReference type="SAM" id="Phobius"/>
    </source>
</evidence>
<dbReference type="PANTHER" id="PTHR23520:SF5">
    <property type="entry name" value="TRANSPORTER, PUTATIVE (AFU_ORTHOLOGUE AFUA_3G04000)-RELATED"/>
    <property type="match status" value="1"/>
</dbReference>
<protein>
    <submittedName>
        <fullName evidence="6">Predicted arabinose efflux permease, MFS family</fullName>
    </submittedName>
</protein>
<feature type="transmembrane region" description="Helical" evidence="4">
    <location>
        <begin position="274"/>
        <end position="295"/>
    </location>
</feature>
<keyword evidence="2 4" id="KW-1133">Transmembrane helix</keyword>
<feature type="transmembrane region" description="Helical" evidence="4">
    <location>
        <begin position="240"/>
        <end position="262"/>
    </location>
</feature>
<feature type="transmembrane region" description="Helical" evidence="4">
    <location>
        <begin position="378"/>
        <end position="401"/>
    </location>
</feature>
<dbReference type="GO" id="GO:0022857">
    <property type="term" value="F:transmembrane transporter activity"/>
    <property type="evidence" value="ECO:0007669"/>
    <property type="project" value="InterPro"/>
</dbReference>
<feature type="transmembrane region" description="Helical" evidence="4">
    <location>
        <begin position="144"/>
        <end position="166"/>
    </location>
</feature>
<keyword evidence="3 4" id="KW-0472">Membrane</keyword>
<feature type="transmembrane region" description="Helical" evidence="4">
    <location>
        <begin position="119"/>
        <end position="138"/>
    </location>
</feature>
<evidence type="ECO:0000313" key="7">
    <source>
        <dbReference type="Proteomes" id="UP000182649"/>
    </source>
</evidence>
<evidence type="ECO:0000256" key="2">
    <source>
        <dbReference type="ARBA" id="ARBA00022989"/>
    </source>
</evidence>
<feature type="domain" description="Major facilitator superfamily (MFS) profile" evidence="5">
    <location>
        <begin position="107"/>
        <end position="495"/>
    </location>
</feature>
<evidence type="ECO:0000256" key="3">
    <source>
        <dbReference type="ARBA" id="ARBA00023136"/>
    </source>
</evidence>
<evidence type="ECO:0000256" key="1">
    <source>
        <dbReference type="ARBA" id="ARBA00022692"/>
    </source>
</evidence>
<name>A0A1I7H5S8_9PROT</name>
<dbReference type="InterPro" id="IPR011701">
    <property type="entry name" value="MFS"/>
</dbReference>
<dbReference type="EMBL" id="FPBZ01000007">
    <property type="protein sequence ID" value="SFU56060.1"/>
    <property type="molecule type" value="Genomic_DNA"/>
</dbReference>
<dbReference type="Pfam" id="PF07690">
    <property type="entry name" value="MFS_1"/>
    <property type="match status" value="1"/>
</dbReference>
<feature type="transmembrane region" description="Helical" evidence="4">
    <location>
        <begin position="459"/>
        <end position="483"/>
    </location>
</feature>
<feature type="transmembrane region" description="Helical" evidence="4">
    <location>
        <begin position="346"/>
        <end position="366"/>
    </location>
</feature>
<dbReference type="PROSITE" id="PS50850">
    <property type="entry name" value="MFS"/>
    <property type="match status" value="1"/>
</dbReference>
<dbReference type="AlphaFoldDB" id="A0A1I7H5S8"/>
<gene>
    <name evidence="6" type="ORF">SAMN05216417_10750</name>
</gene>
<organism evidence="6 7">
    <name type="scientific">Nitrosospira multiformis</name>
    <dbReference type="NCBI Taxonomy" id="1231"/>
    <lineage>
        <taxon>Bacteria</taxon>
        <taxon>Pseudomonadati</taxon>
        <taxon>Pseudomonadota</taxon>
        <taxon>Betaproteobacteria</taxon>
        <taxon>Nitrosomonadales</taxon>
        <taxon>Nitrosomonadaceae</taxon>
        <taxon>Nitrosospira</taxon>
    </lineage>
</organism>
<evidence type="ECO:0000313" key="6">
    <source>
        <dbReference type="EMBL" id="SFU56060.1"/>
    </source>
</evidence>
<sequence length="499" mass="52868">MLRGCRSIRRRVFLSGLPADRCAGEEGQDVIFSPQTALFDETLKVSIGEPTAISRDISCKRNGVNTWVATKPALLCRWARWRIKSVKVYVGRRILTRLLMPAEAAETAFPLLAARALRAFGDGYVAVLLPAYLLTLGFDQLDVGFLTTATLAGSALAILGVGTIGYRWTARRLLLSAALLMAVTGLGFASISSFWPLFVVAFVGTLNPGSSDISVFLPLEHAHLAQAARGNARITLFARYSLIGSLSAAVGASAAVIPSWLVSGWPGLSLIDGLRGMFVLYGLLGGAVWLLYRTLPAIEVQTSPLPHPLGASRRIVFKLATLFSIDAFAGGLLGNSLLTLWLFERFGLSLAQAGTFFFCAGLLSAGSQLAAPVVARRIGLLNTMVFTHLPANVCLIFAAIAPNLEGALALLFVRSALSQMDVPTRAAYVMAVVTSAERTAAASFTTVSRSLASIASPTLTGALLASGLLSAPLIACGALKIAYDLALLISFRRLDVPLD</sequence>